<name>A0ABD0P5S7_CIRMR</name>
<evidence type="ECO:0000313" key="2">
    <source>
        <dbReference type="Proteomes" id="UP001529510"/>
    </source>
</evidence>
<sequence>MSVVSYINHQGSVRPKALYRQAGNLLLWADLHFLSVRAVHIPGLLNRGVDMLLRKKNSSRTVEAAPQVSSDDLGPLRESWGGSVHHDRECTLPPILLSFSLPAGRGRSDIALASSQAICISSEQDIAAGVMQDWGGGGFGDTHRPELAEPA</sequence>
<organism evidence="1 2">
    <name type="scientific">Cirrhinus mrigala</name>
    <name type="common">Mrigala</name>
    <dbReference type="NCBI Taxonomy" id="683832"/>
    <lineage>
        <taxon>Eukaryota</taxon>
        <taxon>Metazoa</taxon>
        <taxon>Chordata</taxon>
        <taxon>Craniata</taxon>
        <taxon>Vertebrata</taxon>
        <taxon>Euteleostomi</taxon>
        <taxon>Actinopterygii</taxon>
        <taxon>Neopterygii</taxon>
        <taxon>Teleostei</taxon>
        <taxon>Ostariophysi</taxon>
        <taxon>Cypriniformes</taxon>
        <taxon>Cyprinidae</taxon>
        <taxon>Labeoninae</taxon>
        <taxon>Labeonini</taxon>
        <taxon>Cirrhinus</taxon>
    </lineage>
</organism>
<evidence type="ECO:0000313" key="1">
    <source>
        <dbReference type="EMBL" id="KAL0168318.1"/>
    </source>
</evidence>
<protein>
    <submittedName>
        <fullName evidence="1">Uncharacterized protein</fullName>
    </submittedName>
</protein>
<gene>
    <name evidence="1" type="ORF">M9458_036540</name>
</gene>
<dbReference type="EMBL" id="JAMKFB020000018">
    <property type="protein sequence ID" value="KAL0168318.1"/>
    <property type="molecule type" value="Genomic_DNA"/>
</dbReference>
<keyword evidence="2" id="KW-1185">Reference proteome</keyword>
<proteinExistence type="predicted"/>
<dbReference type="Proteomes" id="UP001529510">
    <property type="component" value="Unassembled WGS sequence"/>
</dbReference>
<dbReference type="AlphaFoldDB" id="A0ABD0P5S7"/>
<comment type="caution">
    <text evidence="1">The sequence shown here is derived from an EMBL/GenBank/DDBJ whole genome shotgun (WGS) entry which is preliminary data.</text>
</comment>
<reference evidence="1 2" key="1">
    <citation type="submission" date="2024-05" db="EMBL/GenBank/DDBJ databases">
        <title>Genome sequencing and assembly of Indian major carp, Cirrhinus mrigala (Hamilton, 1822).</title>
        <authorList>
            <person name="Mohindra V."/>
            <person name="Chowdhury L.M."/>
            <person name="Lal K."/>
            <person name="Jena J.K."/>
        </authorList>
    </citation>
    <scope>NUCLEOTIDE SEQUENCE [LARGE SCALE GENOMIC DNA]</scope>
    <source>
        <strain evidence="1">CM1030</strain>
        <tissue evidence="1">Blood</tissue>
    </source>
</reference>
<accession>A0ABD0P5S7</accession>